<keyword evidence="2" id="KW-1185">Reference proteome</keyword>
<reference evidence="1 2" key="1">
    <citation type="submission" date="2021-09" db="EMBL/GenBank/DDBJ databases">
        <title>Genomic insights and catalytic innovation underlie evolution of tropane alkaloids biosynthesis.</title>
        <authorList>
            <person name="Wang Y.-J."/>
            <person name="Tian T."/>
            <person name="Huang J.-P."/>
            <person name="Huang S.-X."/>
        </authorList>
    </citation>
    <scope>NUCLEOTIDE SEQUENCE [LARGE SCALE GENOMIC DNA]</scope>
    <source>
        <strain evidence="1">KIB-2018</strain>
        <tissue evidence="1">Leaf</tissue>
    </source>
</reference>
<name>A0AAV8TFT8_9ROSI</name>
<sequence>MGRSDIPTNIRDFDGSSNAQTNGVFDVIPPITAEQFQQLLALLSHHNLEFNFDYLKFEGFYVCSDNKALIFTGNRNAAMLCLEGRDYGHRFLLDTSKINEPQKTTVKRLPKYFIYQRKSFTTVELRMKPHVKNFLFKLGLINNSWYAEIVLDGHPGAVSSNIVTDGDMEKAMMVNMEIKIKGLAYGIQDQPMLQASKQRLHGQDVPKVTRKARIIQWLTVSWSLLDIKKLQTAFCSFNDTYGLVI</sequence>
<dbReference type="EMBL" id="JAIWQS010000005">
    <property type="protein sequence ID" value="KAJ8765113.1"/>
    <property type="molecule type" value="Genomic_DNA"/>
</dbReference>
<accession>A0AAV8TFT8</accession>
<evidence type="ECO:0000313" key="2">
    <source>
        <dbReference type="Proteomes" id="UP001159364"/>
    </source>
</evidence>
<dbReference type="Proteomes" id="UP001159364">
    <property type="component" value="Linkage Group LG05"/>
</dbReference>
<evidence type="ECO:0000313" key="1">
    <source>
        <dbReference type="EMBL" id="KAJ8765113.1"/>
    </source>
</evidence>
<protein>
    <submittedName>
        <fullName evidence="1">Uncharacterized protein</fullName>
    </submittedName>
</protein>
<proteinExistence type="predicted"/>
<gene>
    <name evidence="1" type="ORF">K2173_010599</name>
</gene>
<dbReference type="AlphaFoldDB" id="A0AAV8TFT8"/>
<organism evidence="1 2">
    <name type="scientific">Erythroxylum novogranatense</name>
    <dbReference type="NCBI Taxonomy" id="1862640"/>
    <lineage>
        <taxon>Eukaryota</taxon>
        <taxon>Viridiplantae</taxon>
        <taxon>Streptophyta</taxon>
        <taxon>Embryophyta</taxon>
        <taxon>Tracheophyta</taxon>
        <taxon>Spermatophyta</taxon>
        <taxon>Magnoliopsida</taxon>
        <taxon>eudicotyledons</taxon>
        <taxon>Gunneridae</taxon>
        <taxon>Pentapetalae</taxon>
        <taxon>rosids</taxon>
        <taxon>fabids</taxon>
        <taxon>Malpighiales</taxon>
        <taxon>Erythroxylaceae</taxon>
        <taxon>Erythroxylum</taxon>
    </lineage>
</organism>
<comment type="caution">
    <text evidence="1">The sequence shown here is derived from an EMBL/GenBank/DDBJ whole genome shotgun (WGS) entry which is preliminary data.</text>
</comment>